<name>A0A2T3MLT1_9GAMM</name>
<evidence type="ECO:0000313" key="2">
    <source>
        <dbReference type="Proteomes" id="UP000241954"/>
    </source>
</evidence>
<accession>A0A2T3MLT1</accession>
<dbReference type="RefSeq" id="WP_107237300.1">
    <property type="nucleotide sequence ID" value="NZ_NQLV01000001.1"/>
</dbReference>
<sequence length="180" mass="20190">MLRQGKYSEHDAIYLSKTVGAGWAYDVLPGYYLKQGDDSNSETYMPSNDTDGGRIDKAVLADPWSAVMVYKDKPTLCVITAFSAMVCETNATFERVKKPVLSTNSFQQTLIYNGKVGNKINIGYREFSNNLARPAFNNNVEYDLKASNKIGYKGARIELIEATNELIKYKVIRNFNKASL</sequence>
<dbReference type="EMBL" id="PYLW01000008">
    <property type="protein sequence ID" value="PSV97127.1"/>
    <property type="molecule type" value="Genomic_DNA"/>
</dbReference>
<organism evidence="1 2">
    <name type="scientific">Photobacterium iliopiscarium</name>
    <dbReference type="NCBI Taxonomy" id="56192"/>
    <lineage>
        <taxon>Bacteria</taxon>
        <taxon>Pseudomonadati</taxon>
        <taxon>Pseudomonadota</taxon>
        <taxon>Gammaproteobacteria</taxon>
        <taxon>Vibrionales</taxon>
        <taxon>Vibrionaceae</taxon>
        <taxon>Photobacterium</taxon>
    </lineage>
</organism>
<proteinExistence type="predicted"/>
<dbReference type="Proteomes" id="UP000241954">
    <property type="component" value="Unassembled WGS sequence"/>
</dbReference>
<reference evidence="1 2" key="1">
    <citation type="submission" date="2018-01" db="EMBL/GenBank/DDBJ databases">
        <title>Whole genome sequencing of Histamine producing bacteria.</title>
        <authorList>
            <person name="Butler K."/>
        </authorList>
    </citation>
    <scope>NUCLEOTIDE SEQUENCE [LARGE SCALE GENOMIC DNA]</scope>
    <source>
        <strain evidence="1 2">NCIMB 13481</strain>
    </source>
</reference>
<protein>
    <submittedName>
        <fullName evidence="1">Uncharacterized protein</fullName>
    </submittedName>
</protein>
<dbReference type="AlphaFoldDB" id="A0A2T3MLT1"/>
<gene>
    <name evidence="1" type="ORF">C9I88_09300</name>
</gene>
<evidence type="ECO:0000313" key="1">
    <source>
        <dbReference type="EMBL" id="PSV97127.1"/>
    </source>
</evidence>
<comment type="caution">
    <text evidence="1">The sequence shown here is derived from an EMBL/GenBank/DDBJ whole genome shotgun (WGS) entry which is preliminary data.</text>
</comment>